<protein>
    <submittedName>
        <fullName evidence="1">Uncharacterized protein</fullName>
    </submittedName>
</protein>
<dbReference type="STRING" id="1314800.A0A1B7MS43"/>
<dbReference type="AlphaFoldDB" id="A0A1B7MS43"/>
<evidence type="ECO:0000313" key="1">
    <source>
        <dbReference type="EMBL" id="OAX35434.1"/>
    </source>
</evidence>
<dbReference type="Proteomes" id="UP000092154">
    <property type="component" value="Unassembled WGS sequence"/>
</dbReference>
<organism evidence="1 2">
    <name type="scientific">Rhizopogon vinicolor AM-OR11-026</name>
    <dbReference type="NCBI Taxonomy" id="1314800"/>
    <lineage>
        <taxon>Eukaryota</taxon>
        <taxon>Fungi</taxon>
        <taxon>Dikarya</taxon>
        <taxon>Basidiomycota</taxon>
        <taxon>Agaricomycotina</taxon>
        <taxon>Agaricomycetes</taxon>
        <taxon>Agaricomycetidae</taxon>
        <taxon>Boletales</taxon>
        <taxon>Suillineae</taxon>
        <taxon>Rhizopogonaceae</taxon>
        <taxon>Rhizopogon</taxon>
    </lineage>
</organism>
<sequence>MRCSPEVYYQMSSSQKHYWVCPFKIRCLLAHCSIYNPDDALERLVFHYIFIPWLQHELDLFTERFNNTKPRYNMHKILPHGRPNDVFYHPEKPDSRYFSITSAAQFHQPVTDELCSI</sequence>
<accession>A0A1B7MS43</accession>
<name>A0A1B7MS43_9AGAM</name>
<dbReference type="InParanoid" id="A0A1B7MS43"/>
<dbReference type="EMBL" id="KV448501">
    <property type="protein sequence ID" value="OAX35434.1"/>
    <property type="molecule type" value="Genomic_DNA"/>
</dbReference>
<keyword evidence="2" id="KW-1185">Reference proteome</keyword>
<dbReference type="OrthoDB" id="5946233at2759"/>
<evidence type="ECO:0000313" key="2">
    <source>
        <dbReference type="Proteomes" id="UP000092154"/>
    </source>
</evidence>
<proteinExistence type="predicted"/>
<gene>
    <name evidence="1" type="ORF">K503DRAFT_369762</name>
</gene>
<reference evidence="1 2" key="1">
    <citation type="submission" date="2016-06" db="EMBL/GenBank/DDBJ databases">
        <title>Comparative genomics of the ectomycorrhizal sister species Rhizopogon vinicolor and Rhizopogon vesiculosus (Basidiomycota: Boletales) reveals a divergence of the mating type B locus.</title>
        <authorList>
            <consortium name="DOE Joint Genome Institute"/>
            <person name="Mujic A.B."/>
            <person name="Kuo A."/>
            <person name="Tritt A."/>
            <person name="Lipzen A."/>
            <person name="Chen C."/>
            <person name="Johnson J."/>
            <person name="Sharma A."/>
            <person name="Barry K."/>
            <person name="Grigoriev I.V."/>
            <person name="Spatafora J.W."/>
        </authorList>
    </citation>
    <scope>NUCLEOTIDE SEQUENCE [LARGE SCALE GENOMIC DNA]</scope>
    <source>
        <strain evidence="1 2">AM-OR11-026</strain>
    </source>
</reference>